<keyword evidence="4" id="KW-1185">Reference proteome</keyword>
<feature type="domain" description="Activator of Hsp90 ATPase homologue 1/2-like C-terminal" evidence="2">
    <location>
        <begin position="20"/>
        <end position="149"/>
    </location>
</feature>
<evidence type="ECO:0000259" key="2">
    <source>
        <dbReference type="Pfam" id="PF08327"/>
    </source>
</evidence>
<dbReference type="Proteomes" id="UP000773614">
    <property type="component" value="Unassembled WGS sequence"/>
</dbReference>
<accession>A0A964T613</accession>
<dbReference type="EMBL" id="SPKJ01000060">
    <property type="protein sequence ID" value="MYZ49123.1"/>
    <property type="molecule type" value="Genomic_DNA"/>
</dbReference>
<sequence length="156" mass="17494">MNGKAGHATFVIERALPGRPAHAFRFWSEPALKRLWNSCHPEWETLESRFDFRKAGSEATRWRMPEGGILEVRAHYFEIEPAVRIVYAYEMVRDGRCLSVSLATAEFAPEGAATRMTFTEQAAFLDGSGPDARRAGTDEGFDRLAAVMEQAETAPR</sequence>
<dbReference type="Gene3D" id="3.30.530.20">
    <property type="match status" value="1"/>
</dbReference>
<gene>
    <name evidence="3" type="ORF">E4O86_15520</name>
</gene>
<comment type="caution">
    <text evidence="3">The sequence shown here is derived from an EMBL/GenBank/DDBJ whole genome shotgun (WGS) entry which is preliminary data.</text>
</comment>
<reference evidence="3" key="1">
    <citation type="submission" date="2019-03" db="EMBL/GenBank/DDBJ databases">
        <title>Afifella sp. nov., isolated from activated sludge.</title>
        <authorList>
            <person name="Li Q."/>
            <person name="Liu Y."/>
        </authorList>
    </citation>
    <scope>NUCLEOTIDE SEQUENCE</scope>
    <source>
        <strain evidence="3">L72</strain>
    </source>
</reference>
<dbReference type="RefSeq" id="WP_161141467.1">
    <property type="nucleotide sequence ID" value="NZ_SPKJ01000060.1"/>
</dbReference>
<evidence type="ECO:0000256" key="1">
    <source>
        <dbReference type="ARBA" id="ARBA00006817"/>
    </source>
</evidence>
<organism evidence="3 4">
    <name type="scientific">Propylenella binzhouense</name>
    <dbReference type="NCBI Taxonomy" id="2555902"/>
    <lineage>
        <taxon>Bacteria</taxon>
        <taxon>Pseudomonadati</taxon>
        <taxon>Pseudomonadota</taxon>
        <taxon>Alphaproteobacteria</taxon>
        <taxon>Hyphomicrobiales</taxon>
        <taxon>Propylenellaceae</taxon>
        <taxon>Propylenella</taxon>
    </lineage>
</organism>
<name>A0A964T613_9HYPH</name>
<dbReference type="OrthoDB" id="9803476at2"/>
<dbReference type="Pfam" id="PF08327">
    <property type="entry name" value="AHSA1"/>
    <property type="match status" value="1"/>
</dbReference>
<dbReference type="AlphaFoldDB" id="A0A964T613"/>
<dbReference type="InterPro" id="IPR013538">
    <property type="entry name" value="ASHA1/2-like_C"/>
</dbReference>
<dbReference type="CDD" id="cd08900">
    <property type="entry name" value="SRPBCC_CalC_Aha1-like_7"/>
    <property type="match status" value="1"/>
</dbReference>
<dbReference type="SUPFAM" id="SSF55961">
    <property type="entry name" value="Bet v1-like"/>
    <property type="match status" value="1"/>
</dbReference>
<proteinExistence type="inferred from homology"/>
<protein>
    <submittedName>
        <fullName evidence="3">ATPase</fullName>
    </submittedName>
</protein>
<comment type="similarity">
    <text evidence="1">Belongs to the AHA1 family.</text>
</comment>
<dbReference type="InterPro" id="IPR023393">
    <property type="entry name" value="START-like_dom_sf"/>
</dbReference>
<evidence type="ECO:0000313" key="4">
    <source>
        <dbReference type="Proteomes" id="UP000773614"/>
    </source>
</evidence>
<evidence type="ECO:0000313" key="3">
    <source>
        <dbReference type="EMBL" id="MYZ49123.1"/>
    </source>
</evidence>